<reference evidence="2" key="1">
    <citation type="journal article" date="2018" name="Genome Biol. Evol.">
        <title>Genomics and development of Lentinus tigrinus, a white-rot wood-decaying mushroom with dimorphic fruiting bodies.</title>
        <authorList>
            <person name="Wu B."/>
            <person name="Xu Z."/>
            <person name="Knudson A."/>
            <person name="Carlson A."/>
            <person name="Chen N."/>
            <person name="Kovaka S."/>
            <person name="LaButti K."/>
            <person name="Lipzen A."/>
            <person name="Pennachio C."/>
            <person name="Riley R."/>
            <person name="Schakwitz W."/>
            <person name="Umezawa K."/>
            <person name="Ohm R.A."/>
            <person name="Grigoriev I.V."/>
            <person name="Nagy L.G."/>
            <person name="Gibbons J."/>
            <person name="Hibbett D."/>
        </authorList>
    </citation>
    <scope>NUCLEOTIDE SEQUENCE [LARGE SCALE GENOMIC DNA]</scope>
    <source>
        <strain evidence="2">ALCF2SS1-6</strain>
    </source>
</reference>
<protein>
    <submittedName>
        <fullName evidence="2">Uncharacterized protein</fullName>
    </submittedName>
</protein>
<dbReference type="STRING" id="1328759.A0A5C2SKW1"/>
<name>A0A5C2SKW1_9APHY</name>
<feature type="region of interest" description="Disordered" evidence="1">
    <location>
        <begin position="329"/>
        <end position="373"/>
    </location>
</feature>
<feature type="compositionally biased region" description="Low complexity" evidence="1">
    <location>
        <begin position="427"/>
        <end position="449"/>
    </location>
</feature>
<gene>
    <name evidence="2" type="ORF">L227DRAFT_591691</name>
</gene>
<organism evidence="2 3">
    <name type="scientific">Lentinus tigrinus ALCF2SS1-6</name>
    <dbReference type="NCBI Taxonomy" id="1328759"/>
    <lineage>
        <taxon>Eukaryota</taxon>
        <taxon>Fungi</taxon>
        <taxon>Dikarya</taxon>
        <taxon>Basidiomycota</taxon>
        <taxon>Agaricomycotina</taxon>
        <taxon>Agaricomycetes</taxon>
        <taxon>Polyporales</taxon>
        <taxon>Polyporaceae</taxon>
        <taxon>Lentinus</taxon>
    </lineage>
</organism>
<sequence>MASLVDHVDRISALARSIRASAAPSDVPIPGPFTHAILDSPLGDLIRDIDPSELGLFTLVQPQQPIVPEVETGHVEIARVEFLGATPLRKPPAAKSERNGGMRAPREHDPEVYANAALKYLERYQSIRPMPRASEQAAQIIERLEEVRTNIYKLSEEVKQHSGADATEPPLSPKSALKQEERQIQDLQSQIQYLRERKEELAKKRVRPLTRVRREPKTPAAATPVSPADEREDTFWNTPGAAARTLHFTGDSLLDEEVDLANVSTDSFGTPIAAAQKKLAHRQQRAQKPEPEPEPEPEEQVDDFADEDEVDEVLGEADETIHPTAILVQAEVPTHEEIAPPEPTLKAEEAEEVSASRPLEPATAATPHHRQKVKVTTELERIVEKIWATVGEIIMPGHPFDALGKSTNKSKPPRAKETMSYLRELSSHTPTPSSPSASSFSSLSAPAGSNAGPTEQQVLTAHMLLALLGAPSQALPLAELKQALTEKAARVGASTGAGLIGGSAVTKPLYGCVAKRLLKIERGTREQVVKFDL</sequence>
<dbReference type="OrthoDB" id="3262547at2759"/>
<feature type="region of interest" description="Disordered" evidence="1">
    <location>
        <begin position="159"/>
        <end position="179"/>
    </location>
</feature>
<feature type="region of interest" description="Disordered" evidence="1">
    <location>
        <begin position="89"/>
        <end position="109"/>
    </location>
</feature>
<feature type="compositionally biased region" description="Basic and acidic residues" evidence="1">
    <location>
        <begin position="95"/>
        <end position="109"/>
    </location>
</feature>
<keyword evidence="3" id="KW-1185">Reference proteome</keyword>
<feature type="region of interest" description="Disordered" evidence="1">
    <location>
        <begin position="275"/>
        <end position="303"/>
    </location>
</feature>
<accession>A0A5C2SKW1</accession>
<dbReference type="EMBL" id="ML122255">
    <property type="protein sequence ID" value="RPD63767.1"/>
    <property type="molecule type" value="Genomic_DNA"/>
</dbReference>
<proteinExistence type="predicted"/>
<feature type="region of interest" description="Disordered" evidence="1">
    <location>
        <begin position="397"/>
        <end position="453"/>
    </location>
</feature>
<dbReference type="AlphaFoldDB" id="A0A5C2SKW1"/>
<evidence type="ECO:0000313" key="3">
    <source>
        <dbReference type="Proteomes" id="UP000313359"/>
    </source>
</evidence>
<evidence type="ECO:0000256" key="1">
    <source>
        <dbReference type="SAM" id="MobiDB-lite"/>
    </source>
</evidence>
<evidence type="ECO:0000313" key="2">
    <source>
        <dbReference type="EMBL" id="RPD63767.1"/>
    </source>
</evidence>
<dbReference type="Proteomes" id="UP000313359">
    <property type="component" value="Unassembled WGS sequence"/>
</dbReference>
<feature type="compositionally biased region" description="Acidic residues" evidence="1">
    <location>
        <begin position="292"/>
        <end position="303"/>
    </location>
</feature>
<feature type="region of interest" description="Disordered" evidence="1">
    <location>
        <begin position="211"/>
        <end position="232"/>
    </location>
</feature>